<evidence type="ECO:0000256" key="1">
    <source>
        <dbReference type="SAM" id="MobiDB-lite"/>
    </source>
</evidence>
<proteinExistence type="predicted"/>
<feature type="region of interest" description="Disordered" evidence="1">
    <location>
        <begin position="98"/>
        <end position="123"/>
    </location>
</feature>
<organism evidence="2">
    <name type="scientific">Lichtheimia ramosa</name>
    <dbReference type="NCBI Taxonomy" id="688394"/>
    <lineage>
        <taxon>Eukaryota</taxon>
        <taxon>Fungi</taxon>
        <taxon>Fungi incertae sedis</taxon>
        <taxon>Mucoromycota</taxon>
        <taxon>Mucoromycotina</taxon>
        <taxon>Mucoromycetes</taxon>
        <taxon>Mucorales</taxon>
        <taxon>Lichtheimiaceae</taxon>
        <taxon>Lichtheimia</taxon>
    </lineage>
</organism>
<name>A0A077WEQ6_9FUNG</name>
<gene>
    <name evidence="2" type="ORF">LRAMOSA08162</name>
</gene>
<dbReference type="EMBL" id="LK023317">
    <property type="protein sequence ID" value="CDS05634.1"/>
    <property type="molecule type" value="Genomic_DNA"/>
</dbReference>
<reference evidence="2" key="1">
    <citation type="journal article" date="2014" name="Genome Announc.">
        <title>De novo whole-genome sequence and genome annotation of Lichtheimia ramosa.</title>
        <authorList>
            <person name="Linde J."/>
            <person name="Schwartze V."/>
            <person name="Binder U."/>
            <person name="Lass-Florl C."/>
            <person name="Voigt K."/>
            <person name="Horn F."/>
        </authorList>
    </citation>
    <scope>NUCLEOTIDE SEQUENCE</scope>
    <source>
        <strain evidence="2">JMRC FSU:6197</strain>
    </source>
</reference>
<feature type="compositionally biased region" description="Pro residues" evidence="1">
    <location>
        <begin position="463"/>
        <end position="472"/>
    </location>
</feature>
<sequence>MSAHHQVISEYLENAEKPTLADFVKSEMDYIIQHTALGEDPVMTWSTRFGGIAKRKGVTIRNSKPDWGKVALQILRKAQPNREAASNSTDYETASNITYTTNSSSSTSTSSRTTSSSPAKLTPEQRRWFTATHASMLQEKKWKLGEKFVEDEMAKLANKCNYEHPCHSFILDPYDAHWLDCFSTEELDQLKTYKAPSLDPLSSKVHDYLYSFVGKQDLELLYMHNNAKIFHPIKDPDLHWIQKSIVEALDLYFYKLLPLTDQSEADLLRRVWHFLEKCFDPVGVQVRCGEKTSTASSSRMNTDRLISGFDKISRKAYGHKVDMLFSYLQQEYGCAEADLDDQVTGTKAVVEGGVKLPCLLKDMFYQLAKDSPFKLREIRIAGFLISGMNLTVLIMDCPDGYVCRISRIGPLKYPSSVEEFSKKIVPLITIIAQVRNMIKTTIEAIASDTTIVIPTINASTNSPIPPSIPPPVKYHRKRKIAESDS</sequence>
<evidence type="ECO:0000313" key="2">
    <source>
        <dbReference type="EMBL" id="CDS05634.1"/>
    </source>
</evidence>
<dbReference type="AlphaFoldDB" id="A0A077WEQ6"/>
<protein>
    <submittedName>
        <fullName evidence="2">Uncharacterized protein</fullName>
    </submittedName>
</protein>
<dbReference type="OrthoDB" id="2278533at2759"/>
<feature type="region of interest" description="Disordered" evidence="1">
    <location>
        <begin position="462"/>
        <end position="485"/>
    </location>
</feature>
<accession>A0A077WEQ6</accession>
<feature type="compositionally biased region" description="Low complexity" evidence="1">
    <location>
        <begin position="98"/>
        <end position="117"/>
    </location>
</feature>